<dbReference type="CDD" id="cd00885">
    <property type="entry name" value="cinA"/>
    <property type="match status" value="1"/>
</dbReference>
<gene>
    <name evidence="3" type="ORF">FJY75_12660</name>
</gene>
<dbReference type="AlphaFoldDB" id="A0A937XD12"/>
<dbReference type="Pfam" id="PF00994">
    <property type="entry name" value="MoCF_biosynth"/>
    <property type="match status" value="1"/>
</dbReference>
<organism evidence="3 4">
    <name type="scientific">Eiseniibacteriota bacterium</name>
    <dbReference type="NCBI Taxonomy" id="2212470"/>
    <lineage>
        <taxon>Bacteria</taxon>
        <taxon>Candidatus Eiseniibacteriota</taxon>
    </lineage>
</organism>
<dbReference type="Gene3D" id="3.40.980.10">
    <property type="entry name" value="MoaB/Mog-like domain"/>
    <property type="match status" value="1"/>
</dbReference>
<reference evidence="3" key="1">
    <citation type="submission" date="2019-03" db="EMBL/GenBank/DDBJ databases">
        <title>Lake Tanganyika Metagenome-Assembled Genomes (MAGs).</title>
        <authorList>
            <person name="Tran P."/>
        </authorList>
    </citation>
    <scope>NUCLEOTIDE SEQUENCE</scope>
    <source>
        <strain evidence="3">M_DeepCast_400m_m2_100</strain>
    </source>
</reference>
<dbReference type="EMBL" id="VGIY01000448">
    <property type="protein sequence ID" value="MBM3318694.1"/>
    <property type="molecule type" value="Genomic_DNA"/>
</dbReference>
<dbReference type="InterPro" id="IPR050101">
    <property type="entry name" value="CinA"/>
</dbReference>
<feature type="non-terminal residue" evidence="3">
    <location>
        <position position="1"/>
    </location>
</feature>
<name>A0A937XD12_UNCEI</name>
<proteinExistence type="inferred from homology"/>
<evidence type="ECO:0000259" key="2">
    <source>
        <dbReference type="SMART" id="SM00852"/>
    </source>
</evidence>
<dbReference type="SUPFAM" id="SSF53218">
    <property type="entry name" value="Molybdenum cofactor biosynthesis proteins"/>
    <property type="match status" value="1"/>
</dbReference>
<dbReference type="InterPro" id="IPR036425">
    <property type="entry name" value="MoaB/Mog-like_dom_sf"/>
</dbReference>
<comment type="caution">
    <text evidence="3">The sequence shown here is derived from an EMBL/GenBank/DDBJ whole genome shotgun (WGS) entry which is preliminary data.</text>
</comment>
<sequence length="441" mass="44315">RIEVITIGGEILRGEVLDRNFAGIARLCAAAGYPVAEHLTLPDEPEEIAAAISAALARGAWVIATGGLGATPDDRTREAAARALGVAVERDEALAESLAARLRARGGALPEHARRMADLPAGAEPLPNEAGVAPGFLARGGGGLLFALPGVPVEAEAMMRAEVLPRLAEEASREPSPILAARLRTAGVSENELAQRIEPLLDGGVRAAYLPAAGRVDLHFSVAGGAAGRAALEAVLDRARAALGARVYALGEASLAGVVVDLFRRAGRTLAVAESLTGGAVGQALTRVPGSSAVFLGDLVAYADRAKTALLGVPPSTLAAHGAVSAQTAAGMAEGARRAYGASVAVATTGIAGPGGGSESKPVGLVWFGLADSAGVRCYRRAGGGGRVLVQDRATTTALDLLRLHAIGRLDLAGTPGLESRVEGGPRAEAPEDPGAGPPAG</sequence>
<dbReference type="NCBIfam" id="TIGR00200">
    <property type="entry name" value="cinA_nterm"/>
    <property type="match status" value="1"/>
</dbReference>
<dbReference type="InterPro" id="IPR036653">
    <property type="entry name" value="CinA-like_C"/>
</dbReference>
<dbReference type="SUPFAM" id="SSF142433">
    <property type="entry name" value="CinA-like"/>
    <property type="match status" value="1"/>
</dbReference>
<evidence type="ECO:0000313" key="4">
    <source>
        <dbReference type="Proteomes" id="UP000748308"/>
    </source>
</evidence>
<dbReference type="NCBIfam" id="TIGR00199">
    <property type="entry name" value="PncC_domain"/>
    <property type="match status" value="1"/>
</dbReference>
<dbReference type="Pfam" id="PF02464">
    <property type="entry name" value="CinA"/>
    <property type="match status" value="1"/>
</dbReference>
<evidence type="ECO:0000256" key="1">
    <source>
        <dbReference type="SAM" id="MobiDB-lite"/>
    </source>
</evidence>
<dbReference type="PIRSF" id="PIRSF006728">
    <property type="entry name" value="CinA"/>
    <property type="match status" value="1"/>
</dbReference>
<dbReference type="Gene3D" id="3.90.950.20">
    <property type="entry name" value="CinA-like"/>
    <property type="match status" value="1"/>
</dbReference>
<dbReference type="PANTHER" id="PTHR13939">
    <property type="entry name" value="NICOTINAMIDE-NUCLEOTIDE AMIDOHYDROLASE PNCC"/>
    <property type="match status" value="1"/>
</dbReference>
<feature type="domain" description="MoaB/Mog" evidence="2">
    <location>
        <begin position="3"/>
        <end position="169"/>
    </location>
</feature>
<accession>A0A937XD12</accession>
<dbReference type="PANTHER" id="PTHR13939:SF0">
    <property type="entry name" value="NMN AMIDOHYDROLASE-LIKE PROTEIN YFAY"/>
    <property type="match status" value="1"/>
</dbReference>
<dbReference type="InterPro" id="IPR001453">
    <property type="entry name" value="MoaB/Mog_dom"/>
</dbReference>
<protein>
    <submittedName>
        <fullName evidence="3">CinA family nicotinamide mononucleotide deamidase-related protein</fullName>
    </submittedName>
</protein>
<dbReference type="Proteomes" id="UP000748308">
    <property type="component" value="Unassembled WGS sequence"/>
</dbReference>
<dbReference type="InterPro" id="IPR008136">
    <property type="entry name" value="CinA_C"/>
</dbReference>
<feature type="region of interest" description="Disordered" evidence="1">
    <location>
        <begin position="415"/>
        <end position="441"/>
    </location>
</feature>
<dbReference type="SMART" id="SM00852">
    <property type="entry name" value="MoCF_biosynth"/>
    <property type="match status" value="1"/>
</dbReference>
<evidence type="ECO:0000313" key="3">
    <source>
        <dbReference type="EMBL" id="MBM3318694.1"/>
    </source>
</evidence>
<dbReference type="HAMAP" id="MF_00226_B">
    <property type="entry name" value="CinA_B"/>
    <property type="match status" value="1"/>
</dbReference>
<feature type="compositionally biased region" description="Basic and acidic residues" evidence="1">
    <location>
        <begin position="420"/>
        <end position="430"/>
    </location>
</feature>
<dbReference type="InterPro" id="IPR008135">
    <property type="entry name" value="Competence-induced_CinA"/>
</dbReference>